<keyword evidence="2" id="KW-0808">Transferase</keyword>
<accession>A0ABZ2CN95</accession>
<dbReference type="Proteomes" id="UP001341136">
    <property type="component" value="Chromosome"/>
</dbReference>
<dbReference type="Gene3D" id="3.90.1510.10">
    <property type="entry name" value="Glycerate kinase, domain 2"/>
    <property type="match status" value="1"/>
</dbReference>
<evidence type="ECO:0000256" key="2">
    <source>
        <dbReference type="ARBA" id="ARBA00022679"/>
    </source>
</evidence>
<dbReference type="InterPro" id="IPR018197">
    <property type="entry name" value="Glycerate_kinase_RE-like"/>
</dbReference>
<dbReference type="Gene3D" id="3.40.50.10350">
    <property type="entry name" value="Glycerate kinase, domain 1"/>
    <property type="match status" value="1"/>
</dbReference>
<dbReference type="InterPro" id="IPR004381">
    <property type="entry name" value="Glycerate_kinase"/>
</dbReference>
<proteinExistence type="inferred from homology"/>
<dbReference type="InterPro" id="IPR036129">
    <property type="entry name" value="Glycerate_kinase_sf"/>
</dbReference>
<comment type="similarity">
    <text evidence="1">Belongs to the glycerate kinase type-1 family.</text>
</comment>
<evidence type="ECO:0000256" key="1">
    <source>
        <dbReference type="ARBA" id="ARBA00006284"/>
    </source>
</evidence>
<evidence type="ECO:0000313" key="5">
    <source>
        <dbReference type="Proteomes" id="UP001341136"/>
    </source>
</evidence>
<organism evidence="4 5">
    <name type="scientific">Shouchella rhizosphaerae</name>
    <dbReference type="NCBI Taxonomy" id="866786"/>
    <lineage>
        <taxon>Bacteria</taxon>
        <taxon>Bacillati</taxon>
        <taxon>Bacillota</taxon>
        <taxon>Bacilli</taxon>
        <taxon>Bacillales</taxon>
        <taxon>Bacillaceae</taxon>
        <taxon>Shouchella</taxon>
    </lineage>
</organism>
<reference evidence="4 5" key="1">
    <citation type="submission" date="2024-01" db="EMBL/GenBank/DDBJ databases">
        <title>Culturomics analysis of mouse respiratory tract.</title>
        <authorList>
            <person name="Phillips A.M."/>
            <person name="Collette N.M."/>
            <person name="Mageeney C.M."/>
            <person name="Sinha A."/>
            <person name="Hern K.E."/>
            <person name="Arkin A.P."/>
            <person name="Williams K.P."/>
            <person name="Branda S."/>
        </authorList>
    </citation>
    <scope>NUCLEOTIDE SEQUENCE [LARGE SCALE GENOMIC DNA]</scope>
    <source>
        <strain evidence="4 5">CP20</strain>
    </source>
</reference>
<evidence type="ECO:0000313" key="4">
    <source>
        <dbReference type="EMBL" id="WWA28453.1"/>
    </source>
</evidence>
<protein>
    <submittedName>
        <fullName evidence="4">Glycerate kinase</fullName>
    </submittedName>
</protein>
<evidence type="ECO:0000256" key="3">
    <source>
        <dbReference type="ARBA" id="ARBA00022777"/>
    </source>
</evidence>
<dbReference type="Pfam" id="PF02595">
    <property type="entry name" value="Gly_kinase"/>
    <property type="match status" value="1"/>
</dbReference>
<sequence length="88" mass="9425">MNIVLAPSGFKESVSAEHVAANMKEGIIWALPEAKVISVPLFDGGEGFTETMVAWTDGTLHSAEVTGPINQQVKAIFGFLALVRNVRL</sequence>
<dbReference type="RefSeq" id="WP_073305552.1">
    <property type="nucleotide sequence ID" value="NZ_CP144921.1"/>
</dbReference>
<name>A0ABZ2CN95_9BACI</name>
<keyword evidence="5" id="KW-1185">Reference proteome</keyword>
<dbReference type="SUPFAM" id="SSF110738">
    <property type="entry name" value="Glycerate kinase I"/>
    <property type="match status" value="1"/>
</dbReference>
<dbReference type="GO" id="GO:0016301">
    <property type="term" value="F:kinase activity"/>
    <property type="evidence" value="ECO:0007669"/>
    <property type="project" value="UniProtKB-KW"/>
</dbReference>
<dbReference type="PANTHER" id="PTHR21599">
    <property type="entry name" value="GLYCERATE KINASE"/>
    <property type="match status" value="1"/>
</dbReference>
<dbReference type="EMBL" id="CP144921">
    <property type="protein sequence ID" value="WWA28453.1"/>
    <property type="molecule type" value="Genomic_DNA"/>
</dbReference>
<dbReference type="PANTHER" id="PTHR21599:SF0">
    <property type="entry name" value="GLYCERATE KINASE"/>
    <property type="match status" value="1"/>
</dbReference>
<gene>
    <name evidence="4" type="ORF">V5G21_11820</name>
</gene>
<keyword evidence="3 4" id="KW-0418">Kinase</keyword>
<dbReference type="InterPro" id="IPR018193">
    <property type="entry name" value="Glyc_kinase_flavodox-like_fold"/>
</dbReference>